<reference evidence="4 5" key="1">
    <citation type="journal article" date="2015" name="Biotechnol. Biofuels">
        <title>Enhanced degradation of softwood versus hardwood by the white-rot fungus Pycnoporus coccineus.</title>
        <authorList>
            <person name="Couturier M."/>
            <person name="Navarro D."/>
            <person name="Chevret D."/>
            <person name="Henrissat B."/>
            <person name="Piumi F."/>
            <person name="Ruiz-Duenas F.J."/>
            <person name="Martinez A.T."/>
            <person name="Grigoriev I.V."/>
            <person name="Riley R."/>
            <person name="Lipzen A."/>
            <person name="Berrin J.G."/>
            <person name="Master E.R."/>
            <person name="Rosso M.N."/>
        </authorList>
    </citation>
    <scope>NUCLEOTIDE SEQUENCE [LARGE SCALE GENOMIC DNA]</scope>
    <source>
        <strain evidence="4 5">BRFM310</strain>
    </source>
</reference>
<feature type="region of interest" description="Disordered" evidence="1">
    <location>
        <begin position="53"/>
        <end position="76"/>
    </location>
</feature>
<feature type="compositionally biased region" description="Basic and acidic residues" evidence="1">
    <location>
        <begin position="1"/>
        <end position="12"/>
    </location>
</feature>
<name>A0A1Y2J1D5_TRAC3</name>
<feature type="region of interest" description="Disordered" evidence="1">
    <location>
        <begin position="716"/>
        <end position="735"/>
    </location>
</feature>
<gene>
    <name evidence="4" type="ORF">PYCCODRAFT_1442002</name>
</gene>
<evidence type="ECO:0008006" key="6">
    <source>
        <dbReference type="Google" id="ProtNLM"/>
    </source>
</evidence>
<dbReference type="EMBL" id="KZ084088">
    <property type="protein sequence ID" value="OSD07225.1"/>
    <property type="molecule type" value="Genomic_DNA"/>
</dbReference>
<evidence type="ECO:0000256" key="1">
    <source>
        <dbReference type="SAM" id="MobiDB-lite"/>
    </source>
</evidence>
<dbReference type="Pfam" id="PF23207">
    <property type="entry name" value="PH_SPO71"/>
    <property type="match status" value="1"/>
</dbReference>
<keyword evidence="5" id="KW-1185">Reference proteome</keyword>
<feature type="compositionally biased region" description="Basic residues" evidence="1">
    <location>
        <begin position="716"/>
        <end position="726"/>
    </location>
</feature>
<feature type="compositionally biased region" description="Low complexity" evidence="1">
    <location>
        <begin position="154"/>
        <end position="163"/>
    </location>
</feature>
<dbReference type="OrthoDB" id="5579281at2759"/>
<evidence type="ECO:0000259" key="3">
    <source>
        <dbReference type="Pfam" id="PF23207"/>
    </source>
</evidence>
<feature type="compositionally biased region" description="Basic and acidic residues" evidence="1">
    <location>
        <begin position="130"/>
        <end position="141"/>
    </location>
</feature>
<feature type="region of interest" description="Disordered" evidence="1">
    <location>
        <begin position="1"/>
        <end position="27"/>
    </location>
</feature>
<evidence type="ECO:0000259" key="2">
    <source>
        <dbReference type="Pfam" id="PF15404"/>
    </source>
</evidence>
<dbReference type="STRING" id="1353009.A0A1Y2J1D5"/>
<dbReference type="Proteomes" id="UP000193067">
    <property type="component" value="Unassembled WGS sequence"/>
</dbReference>
<feature type="region of interest" description="Disordered" evidence="1">
    <location>
        <begin position="88"/>
        <end position="197"/>
    </location>
</feature>
<dbReference type="GO" id="GO:1902657">
    <property type="term" value="P:protein localization to prospore membrane"/>
    <property type="evidence" value="ECO:0007669"/>
    <property type="project" value="InterPro"/>
</dbReference>
<dbReference type="AlphaFoldDB" id="A0A1Y2J1D5"/>
<feature type="compositionally biased region" description="Polar residues" evidence="1">
    <location>
        <begin position="66"/>
        <end position="76"/>
    </location>
</feature>
<organism evidence="4 5">
    <name type="scientific">Trametes coccinea (strain BRFM310)</name>
    <name type="common">Pycnoporus coccineus</name>
    <dbReference type="NCBI Taxonomy" id="1353009"/>
    <lineage>
        <taxon>Eukaryota</taxon>
        <taxon>Fungi</taxon>
        <taxon>Dikarya</taxon>
        <taxon>Basidiomycota</taxon>
        <taxon>Agaricomycotina</taxon>
        <taxon>Agaricomycetes</taxon>
        <taxon>Polyporales</taxon>
        <taxon>Polyporaceae</taxon>
        <taxon>Trametes</taxon>
    </lineage>
</organism>
<feature type="domain" description="Prospore membrane adapter protein SPO71 PH" evidence="3">
    <location>
        <begin position="227"/>
        <end position="372"/>
    </location>
</feature>
<accession>A0A1Y2J1D5</accession>
<feature type="region of interest" description="Disordered" evidence="1">
    <location>
        <begin position="541"/>
        <end position="563"/>
    </location>
</feature>
<dbReference type="PANTHER" id="PTHR28076:SF1">
    <property type="entry name" value="PROSPORE MEMBRANE ADAPTER PROTEIN SPO71"/>
    <property type="match status" value="1"/>
</dbReference>
<evidence type="ECO:0000313" key="5">
    <source>
        <dbReference type="Proteomes" id="UP000193067"/>
    </source>
</evidence>
<feature type="domain" description="Mug56/Spo71 PH" evidence="2">
    <location>
        <begin position="872"/>
        <end position="909"/>
    </location>
</feature>
<proteinExistence type="predicted"/>
<dbReference type="PANTHER" id="PTHR28076">
    <property type="entry name" value="SPORULATION-SPECIFIC PROTEIN 71"/>
    <property type="match status" value="1"/>
</dbReference>
<sequence length="934" mass="105192">MRRRWRESDWGRARKAQRNSGNAPKWVGNSFDVGVFLGVDILDDAVNPATQAASAAAGTSPHPPNINVTAPTPSAATGTFVTAHSHLSTPATEEAGPSSLSPNVSRDVESVRPPTPNSSTALLASHASHHGKDADNERDAKVQPSTKTIPPPSSDAHSSAHLLPPLPLEVESRGKQKGKGKDVHVHYEEPPAPPSEVLARRGSAVQATSAGAAEQASAENQVKWGDVIVRDRMLVRVSYTEDAISSYFDEAQNRTTRHLDNEGWVEYMVAWRKDRLELYAEHHTPGKEWLTGHKKLVYIIPLGSSSTRLSLYSFVDLTFCLTCPPAPIRVDGKRPRHLFGTTRGTNIFVFKVKSRTRAADWIWQLWRHLGGQLPPYIDIQSPALDTRIKIDVPGFDTGDLNAAYDIFTRENIIGLCEKYLSTTPDFRALMQREHAEGATFELAWRLGTNLDWVWRTTDVQHKQRQWAVLCGLALAQGGRPAHLEFRRKRHLPTRLHMRDGTRLDEPPAVEGFLDRIRPNSQLKQSLYLVTHDGYLFALSPARANPPPAPGTVPAADTPSDDADTHRKAEVRRGRLQILEATGVSDLRNIVAVRRAFQLVPKQMEEVDVREVADWEDSERFWAQAERSESDDEDAGGESGLARVRDRARLKMRRSFELVLTSGRVVRFEAYSCATALEWIVRLRPLISYWKKRHQYDARLEMDIAHLSTGRPRITPHRAKEHRKQGHRHDTTEELPPDRHASIPELDFFYNWCVLDGCRPILKCGRLYGRKGWWGQYKHIQLILISGHLVQFHITGRTSLHHRKDKVYPLLDAYVCSGYFAAQYLPDGQYDANAPAVARRYQDGLETDDSEEDTLFILWFRTPKGLAPGVRRNNAAADVPPLTAKRKAAVFRTRSKLERDAWVWAINAEIEKVVRASEVREETVRSAGELIKTRS</sequence>
<dbReference type="InterPro" id="IPR040345">
    <property type="entry name" value="Mug56/Spo71"/>
</dbReference>
<evidence type="ECO:0000313" key="4">
    <source>
        <dbReference type="EMBL" id="OSD07225.1"/>
    </source>
</evidence>
<dbReference type="Pfam" id="PF15404">
    <property type="entry name" value="PH_4"/>
    <property type="match status" value="2"/>
</dbReference>
<protein>
    <recommendedName>
        <fullName evidence="6">Mug56/Spo71 PH domain-containing protein</fullName>
    </recommendedName>
</protein>
<feature type="domain" description="Mug56/Spo71 PH" evidence="2">
    <location>
        <begin position="764"/>
        <end position="866"/>
    </location>
</feature>
<dbReference type="InterPro" id="IPR039486">
    <property type="entry name" value="Mug56/Spo71_PH"/>
</dbReference>
<dbReference type="InterPro" id="IPR057379">
    <property type="entry name" value="PH_SPO71"/>
</dbReference>
<feature type="compositionally biased region" description="Basic and acidic residues" evidence="1">
    <location>
        <begin position="170"/>
        <end position="189"/>
    </location>
</feature>